<dbReference type="InterPro" id="IPR050085">
    <property type="entry name" value="AGPR"/>
</dbReference>
<dbReference type="GO" id="GO:0003942">
    <property type="term" value="F:N-acetyl-gamma-glutamyl-phosphate reductase activity"/>
    <property type="evidence" value="ECO:0007669"/>
    <property type="project" value="UniProtKB-EC"/>
</dbReference>
<dbReference type="EMBL" id="JBIACK010000002">
    <property type="protein sequence ID" value="MFE8700350.1"/>
    <property type="molecule type" value="Genomic_DNA"/>
</dbReference>
<dbReference type="RefSeq" id="WP_389359437.1">
    <property type="nucleotide sequence ID" value="NZ_JBIACK010000002.1"/>
</dbReference>
<comment type="function">
    <text evidence="5">Catalyzes the NADPH-dependent reduction of N-acetyl-5-glutamyl phosphate to yield N-acetyl-L-glutamate 5-semialdehyde.</text>
</comment>
<dbReference type="InterPro" id="IPR000534">
    <property type="entry name" value="Semialdehyde_DH_NAD-bd"/>
</dbReference>
<dbReference type="InterPro" id="IPR023013">
    <property type="entry name" value="AGPR_AS"/>
</dbReference>
<dbReference type="Pfam" id="PF01118">
    <property type="entry name" value="Semialdhyde_dh"/>
    <property type="match status" value="1"/>
</dbReference>
<comment type="caution">
    <text evidence="8">The sequence shown here is derived from an EMBL/GenBank/DDBJ whole genome shotgun (WGS) entry which is preliminary data.</text>
</comment>
<dbReference type="Gene3D" id="3.30.360.10">
    <property type="entry name" value="Dihydrodipicolinate Reductase, domain 2"/>
    <property type="match status" value="1"/>
</dbReference>
<dbReference type="PANTHER" id="PTHR32338">
    <property type="entry name" value="N-ACETYL-GAMMA-GLUTAMYL-PHOSPHATE REDUCTASE, CHLOROPLASTIC-RELATED-RELATED"/>
    <property type="match status" value="1"/>
</dbReference>
<dbReference type="PROSITE" id="PS01224">
    <property type="entry name" value="ARGC"/>
    <property type="match status" value="1"/>
</dbReference>
<dbReference type="CDD" id="cd17895">
    <property type="entry name" value="AGPR_1_N"/>
    <property type="match status" value="1"/>
</dbReference>
<dbReference type="CDD" id="cd23934">
    <property type="entry name" value="AGPR_1_C"/>
    <property type="match status" value="1"/>
</dbReference>
<dbReference type="SUPFAM" id="SSF51735">
    <property type="entry name" value="NAD(P)-binding Rossmann-fold domains"/>
    <property type="match status" value="1"/>
</dbReference>
<evidence type="ECO:0000256" key="1">
    <source>
        <dbReference type="ARBA" id="ARBA00022571"/>
    </source>
</evidence>
<feature type="domain" description="Semialdehyde dehydrogenase NAD-binding" evidence="7">
    <location>
        <begin position="2"/>
        <end position="140"/>
    </location>
</feature>
<organism evidence="8 9">
    <name type="scientific">Cytobacillus spartinae</name>
    <dbReference type="NCBI Taxonomy" id="3299023"/>
    <lineage>
        <taxon>Bacteria</taxon>
        <taxon>Bacillati</taxon>
        <taxon>Bacillota</taxon>
        <taxon>Bacilli</taxon>
        <taxon>Bacillales</taxon>
        <taxon>Bacillaceae</taxon>
        <taxon>Cytobacillus</taxon>
    </lineage>
</organism>
<protein>
    <recommendedName>
        <fullName evidence="5">N-acetyl-gamma-glutamyl-phosphate reductase</fullName>
        <shortName evidence="5">AGPR</shortName>
        <ecNumber evidence="5">1.2.1.38</ecNumber>
    </recommendedName>
    <alternativeName>
        <fullName evidence="5">N-acetyl-glutamate semialdehyde dehydrogenase</fullName>
        <shortName evidence="5">NAGSA dehydrogenase</shortName>
    </alternativeName>
</protein>
<reference evidence="8 9" key="1">
    <citation type="submission" date="2024-08" db="EMBL/GenBank/DDBJ databases">
        <title>Two novel Cytobacillus novel species.</title>
        <authorList>
            <person name="Liu G."/>
        </authorList>
    </citation>
    <scope>NUCLEOTIDE SEQUENCE [LARGE SCALE GENOMIC DNA]</scope>
    <source>
        <strain evidence="8 9">FJAT-54145</strain>
    </source>
</reference>
<dbReference type="Proteomes" id="UP001601059">
    <property type="component" value="Unassembled WGS sequence"/>
</dbReference>
<dbReference type="SUPFAM" id="SSF55347">
    <property type="entry name" value="Glyceraldehyde-3-phosphate dehydrogenase-like, C-terminal domain"/>
    <property type="match status" value="1"/>
</dbReference>
<evidence type="ECO:0000259" key="7">
    <source>
        <dbReference type="SMART" id="SM00859"/>
    </source>
</evidence>
<evidence type="ECO:0000256" key="6">
    <source>
        <dbReference type="PROSITE-ProRule" id="PRU10010"/>
    </source>
</evidence>
<dbReference type="Gene3D" id="3.40.50.720">
    <property type="entry name" value="NAD(P)-binding Rossmann-like Domain"/>
    <property type="match status" value="1"/>
</dbReference>
<comment type="subcellular location">
    <subcellularLocation>
        <location evidence="5">Cytoplasm</location>
    </subcellularLocation>
</comment>
<comment type="similarity">
    <text evidence="5">Belongs to the NAGSA dehydrogenase family. Type 1 subfamily.</text>
</comment>
<keyword evidence="5" id="KW-0963">Cytoplasm</keyword>
<dbReference type="InterPro" id="IPR058924">
    <property type="entry name" value="AGPR_dimerisation_dom"/>
</dbReference>
<evidence type="ECO:0000313" key="9">
    <source>
        <dbReference type="Proteomes" id="UP001601059"/>
    </source>
</evidence>
<accession>A0ABW6KBQ8</accession>
<dbReference type="InterPro" id="IPR036291">
    <property type="entry name" value="NAD(P)-bd_dom_sf"/>
</dbReference>
<dbReference type="NCBIfam" id="TIGR01850">
    <property type="entry name" value="argC"/>
    <property type="match status" value="1"/>
</dbReference>
<evidence type="ECO:0000256" key="5">
    <source>
        <dbReference type="HAMAP-Rule" id="MF_00150"/>
    </source>
</evidence>
<dbReference type="Pfam" id="PF22698">
    <property type="entry name" value="Semialdhyde_dhC_1"/>
    <property type="match status" value="1"/>
</dbReference>
<proteinExistence type="inferred from homology"/>
<keyword evidence="3 5" id="KW-0521">NADP</keyword>
<evidence type="ECO:0000256" key="4">
    <source>
        <dbReference type="ARBA" id="ARBA00023002"/>
    </source>
</evidence>
<dbReference type="PANTHER" id="PTHR32338:SF10">
    <property type="entry name" value="N-ACETYL-GAMMA-GLUTAMYL-PHOSPHATE REDUCTASE, CHLOROPLASTIC-RELATED"/>
    <property type="match status" value="1"/>
</dbReference>
<evidence type="ECO:0000313" key="8">
    <source>
        <dbReference type="EMBL" id="MFE8700350.1"/>
    </source>
</evidence>
<keyword evidence="9" id="KW-1185">Reference proteome</keyword>
<evidence type="ECO:0000256" key="2">
    <source>
        <dbReference type="ARBA" id="ARBA00022605"/>
    </source>
</evidence>
<dbReference type="SMART" id="SM00859">
    <property type="entry name" value="Semialdhyde_dh"/>
    <property type="match status" value="1"/>
</dbReference>
<feature type="active site" evidence="5 6">
    <location>
        <position position="148"/>
    </location>
</feature>
<comment type="pathway">
    <text evidence="5">Amino-acid biosynthesis; L-arginine biosynthesis; N(2)-acetyl-L-ornithine from L-glutamate: step 3/4.</text>
</comment>
<comment type="catalytic activity">
    <reaction evidence="5">
        <text>N-acetyl-L-glutamate 5-semialdehyde + phosphate + NADP(+) = N-acetyl-L-glutamyl 5-phosphate + NADPH + H(+)</text>
        <dbReference type="Rhea" id="RHEA:21588"/>
        <dbReference type="ChEBI" id="CHEBI:15378"/>
        <dbReference type="ChEBI" id="CHEBI:29123"/>
        <dbReference type="ChEBI" id="CHEBI:43474"/>
        <dbReference type="ChEBI" id="CHEBI:57783"/>
        <dbReference type="ChEBI" id="CHEBI:57936"/>
        <dbReference type="ChEBI" id="CHEBI:58349"/>
        <dbReference type="EC" id="1.2.1.38"/>
    </reaction>
</comment>
<name>A0ABW6KBQ8_9BACI</name>
<keyword evidence="2 5" id="KW-0028">Amino-acid biosynthesis</keyword>
<dbReference type="InterPro" id="IPR000706">
    <property type="entry name" value="AGPR_type-1"/>
</dbReference>
<keyword evidence="1 5" id="KW-0055">Arginine biosynthesis</keyword>
<sequence length="344" mass="38669">MKVSIVGTTGYGGVELLRILHQHPEFVIHSIHSTKEEVPIWNEYPHLFGLINKNIEEIDYDRIGEESELVFLATPSGVSSKIVGQLIDKNIKIIDLSGDLRLKNPNDYQLWYGKEPLNKHVTDEAVYGLSEWNSEEIKQAQWIANPGCYPTSTLLGLAPVVKNRLIDLKSIVVDGKSGTSGAGRGLNKGSLYAEVNENFKIYKVNEHQHTPEIEQQLQDWIGEAKPITFSTHLLPMTRGIMTTMYVQLLKEWETDRIIDLYKDIYDQQPFVRVRPRGNFPSVKEVCGSNFCDIGLDVDQRTGRLTIVSVIDNLMKGAAGQAVQNANIMMGLDQTSGLKFTPLYP</sequence>
<dbReference type="EC" id="1.2.1.38" evidence="5"/>
<keyword evidence="4 5" id="KW-0560">Oxidoreductase</keyword>
<gene>
    <name evidence="5 8" type="primary">argC</name>
    <name evidence="8" type="ORF">ACFYKX_06985</name>
</gene>
<evidence type="ECO:0000256" key="3">
    <source>
        <dbReference type="ARBA" id="ARBA00022857"/>
    </source>
</evidence>
<dbReference type="HAMAP" id="MF_00150">
    <property type="entry name" value="ArgC_type1"/>
    <property type="match status" value="1"/>
</dbReference>